<dbReference type="InterPro" id="IPR016159">
    <property type="entry name" value="Cullin_repeat-like_dom_sf"/>
</dbReference>
<evidence type="ECO:0000256" key="17">
    <source>
        <dbReference type="PROSITE-ProRule" id="PRU00740"/>
    </source>
</evidence>
<dbReference type="InterPro" id="IPR045093">
    <property type="entry name" value="Cullin"/>
</dbReference>
<sequence>MAEESSSSSSPAASFQQQHQQQLKNKSLLISSVAVGHHANGLTKAASSTVSSFANSKPGSAKKLVIKNFKDKPKLPENYTDETWQKLKEAVEAIQNSTSIKYNLEELYQIMIRSIFLFLDRTYVLQNSMLPSIWDMGLELFRTHIISDQKVQNKTIDGILLLIERERNGEAIDRSLLRSLLSMLSDLQIYQDSFEHRFLEETNRLYAAEGQRLMQEREVPEYLHHVNKRLEEEADRIITYLDQSTQCNAFGSTIVINPEKDKTMVQELLDFKDKVDHIIDVCFLKNEKFVNAMKEAFETFINKRPNKPAELIAKYVDSKLRAGNKEATDEELEKMLDKIMIIFRFIYGKDVFEAFYKKDLAKRLLVGKSASVDAEKSMLSKLKHECGAAFTSKLEGMFKDMELSKDIMIQFKQYMQNQNVPGNIELTVNILTMGYWPTYVPMEVHLPPEGKKELQVSLFQTLVLLMFNEGEEFSLEEIKQATGIEDGELRRTLQSLACGKARVLTKSPKGKDVEDGDKFTCNDDFRHKLFRIKINQIQMKETVEEQASTTERVFQDRQYQIDAAIVRIMKMRKTLSHNLLVSEVYNQLKFPVKKNATLDLKSTNITHDRSTCGNKTHAPLLAVQFGAGHSWSINFIKTNETYQGNIISFTYNTSDAVFKDAKTKGLITVVVKDALPPVQLNTVYKCHHLDSIEVANVSQFFWDVTLQAFVQNGTVSKNDSTCEADRSTVAPTTVTNLTTTPITTASSPLPTTTSKPVEKPLTGNYSLKDGDKTCLLATMGLQLNVSQEKPVLVNINPKTTYVTGSCGNTSATLRLNDSNSRFIDFTFAVKNTSANTQRFYLKEVNITLMSSINGSEPLDAGNNNLSIWDTFLGSSYMCQKEQTVLVTEELQIHTFDLRIQPFRVQDNKYSKAEECFADSDLNFLIPIVVGVALGFLIILVFISYVIGRRKSRTGYQSV</sequence>
<reference evidence="23" key="1">
    <citation type="journal article" date="2013" name="Nat. Genet.">
        <title>The draft genomes of soft-shell turtle and green sea turtle yield insights into the development and evolution of the turtle-specific body plan.</title>
        <authorList>
            <person name="Wang Z."/>
            <person name="Pascual-Anaya J."/>
            <person name="Zadissa A."/>
            <person name="Li W."/>
            <person name="Niimura Y."/>
            <person name="Huang Z."/>
            <person name="Li C."/>
            <person name="White S."/>
            <person name="Xiong Z."/>
            <person name="Fang D."/>
            <person name="Wang B."/>
            <person name="Ming Y."/>
            <person name="Chen Y."/>
            <person name="Zheng Y."/>
            <person name="Kuraku S."/>
            <person name="Pignatelli M."/>
            <person name="Herrero J."/>
            <person name="Beal K."/>
            <person name="Nozawa M."/>
            <person name="Li Q."/>
            <person name="Wang J."/>
            <person name="Zhang H."/>
            <person name="Yu L."/>
            <person name="Shigenobu S."/>
            <person name="Wang J."/>
            <person name="Liu J."/>
            <person name="Flicek P."/>
            <person name="Searle S."/>
            <person name="Wang J."/>
            <person name="Kuratani S."/>
            <person name="Yin Y."/>
            <person name="Aken B."/>
            <person name="Zhang G."/>
            <person name="Irie N."/>
        </authorList>
    </citation>
    <scope>NUCLEOTIDE SEQUENCE [LARGE SCALE GENOMIC DNA]</scope>
</reference>
<feature type="domain" description="Cullin family profile" evidence="21">
    <location>
        <begin position="307"/>
        <end position="497"/>
    </location>
</feature>
<dbReference type="SUPFAM" id="SSF46785">
    <property type="entry name" value="Winged helix' DNA-binding domain"/>
    <property type="match status" value="1"/>
</dbReference>
<dbReference type="FunFam" id="1.20.1310.10:FF:000008">
    <property type="entry name" value="Cullin 4B"/>
    <property type="match status" value="1"/>
</dbReference>
<dbReference type="SUPFAM" id="SSF75632">
    <property type="entry name" value="Cullin homology domain"/>
    <property type="match status" value="1"/>
</dbReference>
<dbReference type="InterPro" id="IPR001373">
    <property type="entry name" value="Cullin_N"/>
</dbReference>
<feature type="compositionally biased region" description="Low complexity" evidence="19">
    <location>
        <begin position="739"/>
        <end position="754"/>
    </location>
</feature>
<accession>M7BID6</accession>
<dbReference type="EMBL" id="KB528689">
    <property type="protein sequence ID" value="EMP35405.1"/>
    <property type="molecule type" value="Genomic_DNA"/>
</dbReference>
<evidence type="ECO:0000256" key="16">
    <source>
        <dbReference type="PROSITE-ProRule" id="PRU00330"/>
    </source>
</evidence>
<evidence type="ECO:0000256" key="4">
    <source>
        <dbReference type="ARBA" id="ARBA00006019"/>
    </source>
</evidence>
<dbReference type="GO" id="GO:0006511">
    <property type="term" value="P:ubiquitin-dependent protein catabolic process"/>
    <property type="evidence" value="ECO:0007669"/>
    <property type="project" value="InterPro"/>
</dbReference>
<dbReference type="Pfam" id="PF10557">
    <property type="entry name" value="Cullin_Nedd8"/>
    <property type="match status" value="1"/>
</dbReference>
<evidence type="ECO:0000256" key="8">
    <source>
        <dbReference type="ARBA" id="ARBA00022729"/>
    </source>
</evidence>
<dbReference type="GO" id="GO:0010008">
    <property type="term" value="C:endosome membrane"/>
    <property type="evidence" value="ECO:0007669"/>
    <property type="project" value="UniProtKB-SubCell"/>
</dbReference>
<dbReference type="Pfam" id="PF21222">
    <property type="entry name" value="Lamp2_2nd"/>
    <property type="match status" value="1"/>
</dbReference>
<dbReference type="eggNOG" id="KOG4818">
    <property type="taxonomic scope" value="Eukaryota"/>
</dbReference>
<proteinExistence type="inferred from homology"/>
<dbReference type="InterPro" id="IPR036317">
    <property type="entry name" value="Cullin_homology_sf"/>
</dbReference>
<keyword evidence="9" id="KW-0967">Endosome</keyword>
<dbReference type="AlphaFoldDB" id="M7BID6"/>
<dbReference type="InterPro" id="IPR002000">
    <property type="entry name" value="Lysosome-assoc_membr_glycop"/>
</dbReference>
<dbReference type="PROSITE" id="PS51407">
    <property type="entry name" value="LAMP_3"/>
    <property type="match status" value="1"/>
</dbReference>
<evidence type="ECO:0000256" key="3">
    <source>
        <dbReference type="ARBA" id="ARBA00004906"/>
    </source>
</evidence>
<dbReference type="Pfam" id="PF01299">
    <property type="entry name" value="Lamp2-like_luminal"/>
    <property type="match status" value="1"/>
</dbReference>
<dbReference type="Pfam" id="PF00888">
    <property type="entry name" value="Cullin"/>
    <property type="match status" value="2"/>
</dbReference>
<dbReference type="SMART" id="SM00884">
    <property type="entry name" value="Cullin_Nedd8"/>
    <property type="match status" value="1"/>
</dbReference>
<feature type="transmembrane region" description="Helical" evidence="20">
    <location>
        <begin position="923"/>
        <end position="946"/>
    </location>
</feature>
<evidence type="ECO:0000256" key="7">
    <source>
        <dbReference type="ARBA" id="ARBA00022692"/>
    </source>
</evidence>
<name>M7BID6_CHEMY</name>
<evidence type="ECO:0000256" key="19">
    <source>
        <dbReference type="SAM" id="MobiDB-lite"/>
    </source>
</evidence>
<evidence type="ECO:0000256" key="10">
    <source>
        <dbReference type="ARBA" id="ARBA00022843"/>
    </source>
</evidence>
<dbReference type="InterPro" id="IPR036390">
    <property type="entry name" value="WH_DNA-bd_sf"/>
</dbReference>
<comment type="caution">
    <text evidence="17">Lacks conserved residue(s) required for the propagation of feature annotation.</text>
</comment>
<evidence type="ECO:0000256" key="12">
    <source>
        <dbReference type="ARBA" id="ARBA00023136"/>
    </source>
</evidence>
<dbReference type="PRINTS" id="PR00336">
    <property type="entry name" value="LYSASSOCTDMP"/>
</dbReference>
<evidence type="ECO:0000256" key="1">
    <source>
        <dbReference type="ARBA" id="ARBA00004251"/>
    </source>
</evidence>
<comment type="pathway">
    <text evidence="3">Protein modification; protein ubiquitination.</text>
</comment>
<keyword evidence="13 17" id="KW-1015">Disulfide bond</keyword>
<dbReference type="SUPFAM" id="SSF74788">
    <property type="entry name" value="Cullin repeat-like"/>
    <property type="match status" value="1"/>
</dbReference>
<dbReference type="GO" id="GO:0031625">
    <property type="term" value="F:ubiquitin protein ligase binding"/>
    <property type="evidence" value="ECO:0007669"/>
    <property type="project" value="InterPro"/>
</dbReference>
<keyword evidence="14" id="KW-0325">Glycoprotein</keyword>
<comment type="similarity">
    <text evidence="17">Belongs to the LAMP family.</text>
</comment>
<dbReference type="FunFam" id="2.40.160.110:FF:000001">
    <property type="entry name" value="lysosome-associated membrane glycoprotein 2 isoform X2"/>
    <property type="match status" value="1"/>
</dbReference>
<dbReference type="GO" id="GO:0005765">
    <property type="term" value="C:lysosomal membrane"/>
    <property type="evidence" value="ECO:0007669"/>
    <property type="project" value="UniProtKB-SubCell"/>
</dbReference>
<dbReference type="Proteomes" id="UP000031443">
    <property type="component" value="Unassembled WGS sequence"/>
</dbReference>
<keyword evidence="15 17" id="KW-0458">Lysosome</keyword>
<evidence type="ECO:0000256" key="11">
    <source>
        <dbReference type="ARBA" id="ARBA00022989"/>
    </source>
</evidence>
<dbReference type="Gene3D" id="2.40.160.110">
    <property type="match status" value="2"/>
</dbReference>
<evidence type="ECO:0000256" key="5">
    <source>
        <dbReference type="ARBA" id="ARBA00022475"/>
    </source>
</evidence>
<dbReference type="Gene3D" id="3.30.230.130">
    <property type="entry name" value="Cullin, Chain C, Domain 2"/>
    <property type="match status" value="1"/>
</dbReference>
<dbReference type="UniPathway" id="UPA00143"/>
<dbReference type="GO" id="GO:0005886">
    <property type="term" value="C:plasma membrane"/>
    <property type="evidence" value="ECO:0007669"/>
    <property type="project" value="UniProtKB-SubCell"/>
</dbReference>
<keyword evidence="6" id="KW-1017">Isopeptide bond</keyword>
<dbReference type="PANTHER" id="PTHR11932">
    <property type="entry name" value="CULLIN"/>
    <property type="match status" value="1"/>
</dbReference>
<comment type="subcellular location">
    <subcellularLocation>
        <location evidence="1">Cell membrane</location>
        <topology evidence="1">Single-pass type I membrane protein</topology>
    </subcellularLocation>
    <subcellularLocation>
        <location evidence="2">Endosome membrane</location>
        <topology evidence="2">Single-pass type I membrane protein</topology>
    </subcellularLocation>
    <subcellularLocation>
        <location evidence="17">Lysosome membrane</location>
        <topology evidence="17">Single-pass type I membrane protein</topology>
    </subcellularLocation>
</comment>
<protein>
    <submittedName>
        <fullName evidence="22">Cullin-4B</fullName>
    </submittedName>
</protein>
<evidence type="ECO:0000313" key="22">
    <source>
        <dbReference type="EMBL" id="EMP35405.1"/>
    </source>
</evidence>
<evidence type="ECO:0000256" key="2">
    <source>
        <dbReference type="ARBA" id="ARBA00004530"/>
    </source>
</evidence>
<dbReference type="InterPro" id="IPR016158">
    <property type="entry name" value="Cullin_homology"/>
</dbReference>
<dbReference type="PROSITE" id="PS50069">
    <property type="entry name" value="CULLIN_2"/>
    <property type="match status" value="1"/>
</dbReference>
<evidence type="ECO:0000256" key="6">
    <source>
        <dbReference type="ARBA" id="ARBA00022499"/>
    </source>
</evidence>
<dbReference type="InterPro" id="IPR019559">
    <property type="entry name" value="Cullin_neddylation_domain"/>
</dbReference>
<feature type="disulfide bond" evidence="17">
    <location>
        <begin position="686"/>
        <end position="722"/>
    </location>
</feature>
<dbReference type="GO" id="GO:0016567">
    <property type="term" value="P:protein ubiquitination"/>
    <property type="evidence" value="ECO:0007669"/>
    <property type="project" value="UniProtKB-UniPathway"/>
</dbReference>
<evidence type="ECO:0000256" key="14">
    <source>
        <dbReference type="ARBA" id="ARBA00023180"/>
    </source>
</evidence>
<evidence type="ECO:0000256" key="13">
    <source>
        <dbReference type="ARBA" id="ARBA00023157"/>
    </source>
</evidence>
<dbReference type="InterPro" id="IPR048528">
    <property type="entry name" value="Lamp2-like_luminal"/>
</dbReference>
<dbReference type="InterPro" id="IPR059120">
    <property type="entry name" value="Cullin-like_AB"/>
</dbReference>
<gene>
    <name evidence="22" type="ORF">UY3_07368</name>
</gene>
<evidence type="ECO:0000256" key="18">
    <source>
        <dbReference type="RuleBase" id="RU003829"/>
    </source>
</evidence>
<dbReference type="Gene3D" id="1.20.1310.10">
    <property type="entry name" value="Cullin Repeats"/>
    <property type="match status" value="4"/>
</dbReference>
<comment type="similarity">
    <text evidence="4 16 18">Belongs to the cullin family.</text>
</comment>
<dbReference type="FunFam" id="1.20.1310.10:FF:000003">
    <property type="entry name" value="Cullin 4A"/>
    <property type="match status" value="1"/>
</dbReference>
<keyword evidence="7 17" id="KW-0812">Transmembrane</keyword>
<keyword evidence="12 17" id="KW-0472">Membrane</keyword>
<evidence type="ECO:0000256" key="15">
    <source>
        <dbReference type="ARBA" id="ARBA00023228"/>
    </source>
</evidence>
<dbReference type="InterPro" id="IPR048524">
    <property type="entry name" value="Lamp2-like_TM"/>
</dbReference>
<keyword evidence="10" id="KW-0832">Ubl conjugation</keyword>
<feature type="disulfide bond" evidence="17">
    <location>
        <begin position="878"/>
        <end position="915"/>
    </location>
</feature>
<evidence type="ECO:0000256" key="20">
    <source>
        <dbReference type="SAM" id="Phobius"/>
    </source>
</evidence>
<organism evidence="22 23">
    <name type="scientific">Chelonia mydas</name>
    <name type="common">Green sea-turtle</name>
    <name type="synonym">Chelonia agassizi</name>
    <dbReference type="NCBI Taxonomy" id="8469"/>
    <lineage>
        <taxon>Eukaryota</taxon>
        <taxon>Metazoa</taxon>
        <taxon>Chordata</taxon>
        <taxon>Craniata</taxon>
        <taxon>Vertebrata</taxon>
        <taxon>Euteleostomi</taxon>
        <taxon>Archelosauria</taxon>
        <taxon>Testudinata</taxon>
        <taxon>Testudines</taxon>
        <taxon>Cryptodira</taxon>
        <taxon>Durocryptodira</taxon>
        <taxon>Americhelydia</taxon>
        <taxon>Chelonioidea</taxon>
        <taxon>Cheloniidae</taxon>
        <taxon>Chelonia</taxon>
    </lineage>
</organism>
<feature type="region of interest" description="Disordered" evidence="19">
    <location>
        <begin position="739"/>
        <end position="760"/>
    </location>
</feature>
<feature type="region of interest" description="Disordered" evidence="19">
    <location>
        <begin position="1"/>
        <end position="20"/>
    </location>
</feature>
<evidence type="ECO:0000313" key="23">
    <source>
        <dbReference type="Proteomes" id="UP000031443"/>
    </source>
</evidence>
<keyword evidence="5" id="KW-1003">Cell membrane</keyword>
<evidence type="ECO:0000259" key="21">
    <source>
        <dbReference type="PROSITE" id="PS50069"/>
    </source>
</evidence>
<dbReference type="SMART" id="SM00182">
    <property type="entry name" value="CULLIN"/>
    <property type="match status" value="1"/>
</dbReference>
<keyword evidence="8" id="KW-0732">Signal</keyword>
<keyword evidence="23" id="KW-1185">Reference proteome</keyword>
<evidence type="ECO:0000256" key="9">
    <source>
        <dbReference type="ARBA" id="ARBA00022753"/>
    </source>
</evidence>
<keyword evidence="11 20" id="KW-1133">Transmembrane helix</keyword>
<dbReference type="Pfam" id="PF26557">
    <property type="entry name" value="Cullin_AB"/>
    <property type="match status" value="1"/>
</dbReference>
<dbReference type="STRING" id="8469.M7BID6"/>